<dbReference type="Proteomes" id="UP001595812">
    <property type="component" value="Unassembled WGS sequence"/>
</dbReference>
<evidence type="ECO:0000313" key="3">
    <source>
        <dbReference type="Proteomes" id="UP001595812"/>
    </source>
</evidence>
<accession>A0ABV8AKB7</accession>
<dbReference type="InterPro" id="IPR025402">
    <property type="entry name" value="DMP19_C"/>
</dbReference>
<organism evidence="2 3">
    <name type="scientific">Winogradskyella maritima</name>
    <dbReference type="NCBI Taxonomy" id="1517766"/>
    <lineage>
        <taxon>Bacteria</taxon>
        <taxon>Pseudomonadati</taxon>
        <taxon>Bacteroidota</taxon>
        <taxon>Flavobacteriia</taxon>
        <taxon>Flavobacteriales</taxon>
        <taxon>Flavobacteriaceae</taxon>
        <taxon>Winogradskyella</taxon>
    </lineage>
</organism>
<gene>
    <name evidence="2" type="ORF">ACFOSX_13075</name>
</gene>
<dbReference type="EMBL" id="JBHSAT010000023">
    <property type="protein sequence ID" value="MFC3878165.1"/>
    <property type="molecule type" value="Genomic_DNA"/>
</dbReference>
<comment type="caution">
    <text evidence="2">The sequence shown here is derived from an EMBL/GenBank/DDBJ whole genome shotgun (WGS) entry which is preliminary data.</text>
</comment>
<sequence length="264" mass="30461">MSLATCLPLAGTLPTLRDGTTQSVFAFLCNLQLQQTQIQGRTARSPSVSHNVTKPMNKRIITIMILTSILSFFGCKKQPEKSKDEIEMDKILDDWNNRKIYKVLTSEIINKIPDDELEQAVFDNIYENIKNDFDNEFENLNKLSNGQQAFWSTWILEGEVNNGGFNQFYFNSSGQFFKMAEIGFKTIGAEKHAELTTRANKIYAENKERLEEFDDGTMESFSESYKDNPLNKLDDEFYELGDIESISDLRIKYIRENVKEFTTE</sequence>
<keyword evidence="3" id="KW-1185">Reference proteome</keyword>
<proteinExistence type="predicted"/>
<evidence type="ECO:0000259" key="1">
    <source>
        <dbReference type="Pfam" id="PF14300"/>
    </source>
</evidence>
<feature type="domain" description="DNA mimic protein DMP19 C-terminal" evidence="1">
    <location>
        <begin position="142"/>
        <end position="257"/>
    </location>
</feature>
<evidence type="ECO:0000313" key="2">
    <source>
        <dbReference type="EMBL" id="MFC3878165.1"/>
    </source>
</evidence>
<reference evidence="3" key="1">
    <citation type="journal article" date="2019" name="Int. J. Syst. Evol. Microbiol.">
        <title>The Global Catalogue of Microorganisms (GCM) 10K type strain sequencing project: providing services to taxonomists for standard genome sequencing and annotation.</title>
        <authorList>
            <consortium name="The Broad Institute Genomics Platform"/>
            <consortium name="The Broad Institute Genome Sequencing Center for Infectious Disease"/>
            <person name="Wu L."/>
            <person name="Ma J."/>
        </authorList>
    </citation>
    <scope>NUCLEOTIDE SEQUENCE [LARGE SCALE GENOMIC DNA]</scope>
    <source>
        <strain evidence="3">CECT 8979</strain>
    </source>
</reference>
<name>A0ABV8AKB7_9FLAO</name>
<dbReference type="Pfam" id="PF14300">
    <property type="entry name" value="DMP19"/>
    <property type="match status" value="1"/>
</dbReference>
<dbReference type="RefSeq" id="WP_386102000.1">
    <property type="nucleotide sequence ID" value="NZ_JBHSAT010000023.1"/>
</dbReference>
<protein>
    <submittedName>
        <fullName evidence="2">DMP19 family protein</fullName>
    </submittedName>
</protein>
<dbReference type="Gene3D" id="1.20.1420.60">
    <property type="match status" value="1"/>
</dbReference>